<protein>
    <recommendedName>
        <fullName evidence="3">Response regulatory domain-containing protein</fullName>
    </recommendedName>
</protein>
<dbReference type="Proteomes" id="UP000030111">
    <property type="component" value="Unassembled WGS sequence"/>
</dbReference>
<comment type="caution">
    <text evidence="1">The sequence shown here is derived from an EMBL/GenBank/DDBJ whole genome shotgun (WGS) entry which is preliminary data.</text>
</comment>
<dbReference type="eggNOG" id="COG0784">
    <property type="taxonomic scope" value="Bacteria"/>
</dbReference>
<proteinExistence type="predicted"/>
<sequence length="145" mass="16668">MNKDGTIVVLEADNDNRDFICQQIKALRYKNDVMCFSSSDEAGTYMRNNILDVFILLQSTNAPGIEVPDTRNMVYMHEKFKTDVLPYIFLVLTKSRTQLNSLHTFVHAYYKPDTEVNELANVLKGVIDFWKDHVFPPKVSPFSGN</sequence>
<dbReference type="STRING" id="1121898.GCA_000422725_03813"/>
<accession>A0A0A2MFV8</accession>
<dbReference type="AlphaFoldDB" id="A0A0A2MFV8"/>
<organism evidence="1 2">
    <name type="scientific">Flavobacterium subsaxonicum WB 4.1-42 = DSM 21790</name>
    <dbReference type="NCBI Taxonomy" id="1121898"/>
    <lineage>
        <taxon>Bacteria</taxon>
        <taxon>Pseudomonadati</taxon>
        <taxon>Bacteroidota</taxon>
        <taxon>Flavobacteriia</taxon>
        <taxon>Flavobacteriales</taxon>
        <taxon>Flavobacteriaceae</taxon>
        <taxon>Flavobacterium</taxon>
    </lineage>
</organism>
<evidence type="ECO:0000313" key="1">
    <source>
        <dbReference type="EMBL" id="KGO91577.1"/>
    </source>
</evidence>
<keyword evidence="2" id="KW-1185">Reference proteome</keyword>
<evidence type="ECO:0008006" key="3">
    <source>
        <dbReference type="Google" id="ProtNLM"/>
    </source>
</evidence>
<dbReference type="RefSeq" id="WP_026989895.1">
    <property type="nucleotide sequence ID" value="NZ_AUGP01000003.1"/>
</dbReference>
<dbReference type="OrthoDB" id="1363789at2"/>
<name>A0A0A2MFV8_9FLAO</name>
<evidence type="ECO:0000313" key="2">
    <source>
        <dbReference type="Proteomes" id="UP000030111"/>
    </source>
</evidence>
<reference evidence="1 2" key="1">
    <citation type="submission" date="2013-09" db="EMBL/GenBank/DDBJ databases">
        <authorList>
            <person name="Zeng Z."/>
            <person name="Chen C."/>
        </authorList>
    </citation>
    <scope>NUCLEOTIDE SEQUENCE [LARGE SCALE GENOMIC DNA]</scope>
    <source>
        <strain evidence="1 2">WB 4.1-42</strain>
    </source>
</reference>
<dbReference type="EMBL" id="JRLY01000017">
    <property type="protein sequence ID" value="KGO91577.1"/>
    <property type="molecule type" value="Genomic_DNA"/>
</dbReference>
<gene>
    <name evidence="1" type="ORF">Q766_17050</name>
</gene>